<reference evidence="4 5" key="1">
    <citation type="journal article" date="2018" name="Mol. Biol. Evol.">
        <title>Broad Genomic Sampling Reveals a Smut Pathogenic Ancestry of the Fungal Clade Ustilaginomycotina.</title>
        <authorList>
            <person name="Kijpornyongpan T."/>
            <person name="Mondo S.J."/>
            <person name="Barry K."/>
            <person name="Sandor L."/>
            <person name="Lee J."/>
            <person name="Lipzen A."/>
            <person name="Pangilinan J."/>
            <person name="LaButti K."/>
            <person name="Hainaut M."/>
            <person name="Henrissat B."/>
            <person name="Grigoriev I.V."/>
            <person name="Spatafora J.W."/>
            <person name="Aime M.C."/>
        </authorList>
    </citation>
    <scope>NUCLEOTIDE SEQUENCE [LARGE SCALE GENOMIC DNA]</scope>
    <source>
        <strain evidence="4 5">MCA 4198</strain>
    </source>
</reference>
<keyword evidence="2" id="KW-0813">Transport</keyword>
<dbReference type="GO" id="GO:0007030">
    <property type="term" value="P:Golgi organization"/>
    <property type="evidence" value="ECO:0007669"/>
    <property type="project" value="UniProtKB-UniRule"/>
</dbReference>
<organism evidence="4 5">
    <name type="scientific">Acaromyces ingoldii</name>
    <dbReference type="NCBI Taxonomy" id="215250"/>
    <lineage>
        <taxon>Eukaryota</taxon>
        <taxon>Fungi</taxon>
        <taxon>Dikarya</taxon>
        <taxon>Basidiomycota</taxon>
        <taxon>Ustilaginomycotina</taxon>
        <taxon>Exobasidiomycetes</taxon>
        <taxon>Exobasidiales</taxon>
        <taxon>Cryptobasidiaceae</taxon>
        <taxon>Acaromyces</taxon>
    </lineage>
</organism>
<evidence type="ECO:0000256" key="3">
    <source>
        <dbReference type="SAM" id="MobiDB-lite"/>
    </source>
</evidence>
<dbReference type="GeneID" id="37044941"/>
<comment type="similarity">
    <text evidence="1 2">Belongs to the VPS51 family.</text>
</comment>
<dbReference type="PANTHER" id="PTHR15954">
    <property type="entry name" value="VACUOLAR PROTEIN SORTING-ASSOCIATED PROTEIN 51 HOMOLOG"/>
    <property type="match status" value="1"/>
</dbReference>
<evidence type="ECO:0000256" key="2">
    <source>
        <dbReference type="RuleBase" id="RU368010"/>
    </source>
</evidence>
<evidence type="ECO:0000313" key="4">
    <source>
        <dbReference type="EMBL" id="PWN86617.1"/>
    </source>
</evidence>
<dbReference type="GO" id="GO:0016020">
    <property type="term" value="C:membrane"/>
    <property type="evidence" value="ECO:0007669"/>
    <property type="project" value="TreeGrafter"/>
</dbReference>
<dbReference type="InParanoid" id="A0A316YAD9"/>
<dbReference type="GO" id="GO:0005829">
    <property type="term" value="C:cytosol"/>
    <property type="evidence" value="ECO:0007669"/>
    <property type="project" value="GOC"/>
</dbReference>
<dbReference type="GO" id="GO:0000938">
    <property type="term" value="C:GARP complex"/>
    <property type="evidence" value="ECO:0007669"/>
    <property type="project" value="UniProtKB-UniRule"/>
</dbReference>
<comment type="subcellular location">
    <subcellularLocation>
        <location evidence="2">Golgi apparatus</location>
        <location evidence="2">trans-Golgi network</location>
    </subcellularLocation>
</comment>
<dbReference type="EMBL" id="KZ819644">
    <property type="protein sequence ID" value="PWN86617.1"/>
    <property type="molecule type" value="Genomic_DNA"/>
</dbReference>
<proteinExistence type="inferred from homology"/>
<keyword evidence="2" id="KW-0653">Protein transport</keyword>
<dbReference type="InterPro" id="IPR014812">
    <property type="entry name" value="Vps51"/>
</dbReference>
<dbReference type="STRING" id="215250.A0A316YAD9"/>
<dbReference type="GO" id="GO:0006869">
    <property type="term" value="P:lipid transport"/>
    <property type="evidence" value="ECO:0007669"/>
    <property type="project" value="UniProtKB-UniRule"/>
</dbReference>
<dbReference type="Pfam" id="PF08700">
    <property type="entry name" value="VPS51_Exo84_N"/>
    <property type="match status" value="1"/>
</dbReference>
<feature type="compositionally biased region" description="Polar residues" evidence="3">
    <location>
        <begin position="9"/>
        <end position="21"/>
    </location>
</feature>
<dbReference type="OrthoDB" id="203678at2759"/>
<dbReference type="Proteomes" id="UP000245768">
    <property type="component" value="Unassembled WGS sequence"/>
</dbReference>
<dbReference type="PANTHER" id="PTHR15954:SF4">
    <property type="entry name" value="VACUOLAR PROTEIN SORTING-ASSOCIATED PROTEIN 51 HOMOLOG"/>
    <property type="match status" value="1"/>
</dbReference>
<evidence type="ECO:0000313" key="5">
    <source>
        <dbReference type="Proteomes" id="UP000245768"/>
    </source>
</evidence>
<feature type="region of interest" description="Disordered" evidence="3">
    <location>
        <begin position="1"/>
        <end position="28"/>
    </location>
</feature>
<dbReference type="GO" id="GO:0042147">
    <property type="term" value="P:retrograde transport, endosome to Golgi"/>
    <property type="evidence" value="ECO:0007669"/>
    <property type="project" value="UniProtKB-UniRule"/>
</dbReference>
<feature type="region of interest" description="Disordered" evidence="3">
    <location>
        <begin position="62"/>
        <end position="82"/>
    </location>
</feature>
<feature type="non-terminal residue" evidence="4">
    <location>
        <position position="221"/>
    </location>
</feature>
<dbReference type="AlphaFoldDB" id="A0A316YAD9"/>
<dbReference type="GO" id="GO:0015031">
    <property type="term" value="P:protein transport"/>
    <property type="evidence" value="ECO:0007669"/>
    <property type="project" value="UniProtKB-UniRule"/>
</dbReference>
<dbReference type="GO" id="GO:0048193">
    <property type="term" value="P:Golgi vesicle transport"/>
    <property type="evidence" value="ECO:0007669"/>
    <property type="project" value="TreeGrafter"/>
</dbReference>
<dbReference type="GO" id="GO:1990745">
    <property type="term" value="C:EARP complex"/>
    <property type="evidence" value="ECO:0007669"/>
    <property type="project" value="TreeGrafter"/>
</dbReference>
<keyword evidence="2" id="KW-0445">Lipid transport</keyword>
<name>A0A316YAD9_9BASI</name>
<protein>
    <recommendedName>
        <fullName evidence="2">Vacuolar protein sorting-associated protein 51 homolog</fullName>
    </recommendedName>
</protein>
<keyword evidence="5" id="KW-1185">Reference proteome</keyword>
<gene>
    <name evidence="4" type="ORF">FA10DRAFT_270168</name>
</gene>
<comment type="function">
    <text evidence="2">Acts as component of the GARP complex that is involved in retrograde transport from early and late endosomes to the trans-Golgi network (TGN).</text>
</comment>
<keyword evidence="2" id="KW-0333">Golgi apparatus</keyword>
<accession>A0A316YAD9</accession>
<evidence type="ECO:0000256" key="1">
    <source>
        <dbReference type="ARBA" id="ARBA00006080"/>
    </source>
</evidence>
<sequence length="221" mass="23549">MATAPRGSVSPQRRTGTNSGATDKAAKRRANDLLRNYYGLSSSTSSASAAANADGAAGLSSLATVRPVGPPDTGDARDPDSSKFDSALAFKLLLREKGLSQLLADESDLLTEIRELDGERQSLVYNHHHELVAASETIRKMKDRADALTPSLSSLQQSLRDTSTTSKALAIPPDLVGTRSESHSKEKKLNAEEAQRLLAPVVELPHQLRDLILLGEPTNGA</sequence>
<dbReference type="RefSeq" id="XP_025373815.1">
    <property type="nucleotide sequence ID" value="XM_025523025.1"/>
</dbReference>
<dbReference type="GO" id="GO:0032456">
    <property type="term" value="P:endocytic recycling"/>
    <property type="evidence" value="ECO:0007669"/>
    <property type="project" value="TreeGrafter"/>
</dbReference>
<comment type="subunit">
    <text evidence="2">Component of the Golgi-associated retrograde protein (GARP) complex.</text>
</comment>